<dbReference type="Gene3D" id="3.40.50.1110">
    <property type="entry name" value="SGNH hydrolase"/>
    <property type="match status" value="1"/>
</dbReference>
<keyword evidence="2" id="KW-0378">Hydrolase</keyword>
<proteinExistence type="inferred from homology"/>
<evidence type="ECO:0000256" key="2">
    <source>
        <dbReference type="ARBA" id="ARBA00022801"/>
    </source>
</evidence>
<protein>
    <submittedName>
        <fullName evidence="4">Esterase</fullName>
    </submittedName>
</protein>
<comment type="similarity">
    <text evidence="1">Belongs to the 'GDSL' lipolytic enzyme family.</text>
</comment>
<dbReference type="InterPro" id="IPR036514">
    <property type="entry name" value="SGNH_hydro_sf"/>
</dbReference>
<reference evidence="4 5" key="1">
    <citation type="submission" date="2024-01" db="EMBL/GenBank/DDBJ databases">
        <title>The complete chloroplast genome sequence of Lithospermum erythrorhizon: insights into the phylogenetic relationship among Boraginaceae species and the maternal lineages of purple gromwells.</title>
        <authorList>
            <person name="Okada T."/>
            <person name="Watanabe K."/>
        </authorList>
    </citation>
    <scope>NUCLEOTIDE SEQUENCE [LARGE SCALE GENOMIC DNA]</scope>
</reference>
<dbReference type="FunFam" id="3.40.50.1110:FF:000002">
    <property type="entry name" value="isoamyl acetate-hydrolyzing esterase 1 homolog"/>
    <property type="match status" value="1"/>
</dbReference>
<dbReference type="InterPro" id="IPR045136">
    <property type="entry name" value="Iah1-like"/>
</dbReference>
<evidence type="ECO:0000313" key="4">
    <source>
        <dbReference type="EMBL" id="GAA0153313.1"/>
    </source>
</evidence>
<dbReference type="SUPFAM" id="SSF52266">
    <property type="entry name" value="SGNH hydrolase"/>
    <property type="match status" value="1"/>
</dbReference>
<evidence type="ECO:0000313" key="5">
    <source>
        <dbReference type="Proteomes" id="UP001454036"/>
    </source>
</evidence>
<feature type="domain" description="SGNH hydrolase-type esterase" evidence="3">
    <location>
        <begin position="12"/>
        <end position="192"/>
    </location>
</feature>
<organism evidence="4 5">
    <name type="scientific">Lithospermum erythrorhizon</name>
    <name type="common">Purple gromwell</name>
    <name type="synonym">Lithospermum officinale var. erythrorhizon</name>
    <dbReference type="NCBI Taxonomy" id="34254"/>
    <lineage>
        <taxon>Eukaryota</taxon>
        <taxon>Viridiplantae</taxon>
        <taxon>Streptophyta</taxon>
        <taxon>Embryophyta</taxon>
        <taxon>Tracheophyta</taxon>
        <taxon>Spermatophyta</taxon>
        <taxon>Magnoliopsida</taxon>
        <taxon>eudicotyledons</taxon>
        <taxon>Gunneridae</taxon>
        <taxon>Pentapetalae</taxon>
        <taxon>asterids</taxon>
        <taxon>lamiids</taxon>
        <taxon>Boraginales</taxon>
        <taxon>Boraginaceae</taxon>
        <taxon>Boraginoideae</taxon>
        <taxon>Lithospermeae</taxon>
        <taxon>Lithospermum</taxon>
    </lineage>
</organism>
<sequence length="293" mass="32896">MAGHTRPHFILFGSSIVQFSFSHEGWGAILADLYSRKVISSSYRGWNSRRALEVLDKVFPKDAIVQPSLVILYFGGNDASLPHPSGIGPHVPLDVFVENMKKIALHLKSLSDSTRVIFLSCPPVNEEQVRETMGKNVLKSNVTCKMYSDACVELCHEMDVKVVDLFNVIRRHNGWLSTCFTDGVHLTSEGSKVVVEEILKVLSDANWEPSLHWKSMPTEFDEDSPYYCVGPDGITAKNLSHVPLSWQEPWTNSDCFAKPTALLALCYFSINPFNVPGWLLALIALMHLRNNYK</sequence>
<dbReference type="GO" id="GO:0016787">
    <property type="term" value="F:hydrolase activity"/>
    <property type="evidence" value="ECO:0007669"/>
    <property type="project" value="UniProtKB-KW"/>
</dbReference>
<dbReference type="CDD" id="cd01838">
    <property type="entry name" value="Isoamyl_acetate_hydrolase_like"/>
    <property type="match status" value="1"/>
</dbReference>
<dbReference type="PANTHER" id="PTHR14209">
    <property type="entry name" value="ISOAMYL ACETATE-HYDROLYZING ESTERASE 1"/>
    <property type="match status" value="1"/>
</dbReference>
<dbReference type="AlphaFoldDB" id="A0AAV3PQG3"/>
<dbReference type="PANTHER" id="PTHR14209:SF10">
    <property type="entry name" value="SGNH HYDROLASE-TYPE ESTERASE DOMAIN-CONTAINING PROTEIN"/>
    <property type="match status" value="1"/>
</dbReference>
<comment type="caution">
    <text evidence="4">The sequence shown here is derived from an EMBL/GenBank/DDBJ whole genome shotgun (WGS) entry which is preliminary data.</text>
</comment>
<dbReference type="EMBL" id="BAABME010002153">
    <property type="protein sequence ID" value="GAA0153313.1"/>
    <property type="molecule type" value="Genomic_DNA"/>
</dbReference>
<keyword evidence="5" id="KW-1185">Reference proteome</keyword>
<dbReference type="InterPro" id="IPR013830">
    <property type="entry name" value="SGNH_hydro"/>
</dbReference>
<gene>
    <name evidence="4" type="ORF">LIER_11581</name>
</gene>
<dbReference type="Proteomes" id="UP001454036">
    <property type="component" value="Unassembled WGS sequence"/>
</dbReference>
<accession>A0AAV3PQG3</accession>
<evidence type="ECO:0000256" key="1">
    <source>
        <dbReference type="ARBA" id="ARBA00008668"/>
    </source>
</evidence>
<evidence type="ECO:0000259" key="3">
    <source>
        <dbReference type="Pfam" id="PF13472"/>
    </source>
</evidence>
<name>A0AAV3PQG3_LITER</name>
<dbReference type="Pfam" id="PF13472">
    <property type="entry name" value="Lipase_GDSL_2"/>
    <property type="match status" value="1"/>
</dbReference>